<feature type="compositionally biased region" description="Basic and acidic residues" evidence="1">
    <location>
        <begin position="80"/>
        <end position="101"/>
    </location>
</feature>
<accession>A0A5B8MFV6</accession>
<dbReference type="InterPro" id="IPR006816">
    <property type="entry name" value="ELMO_dom"/>
</dbReference>
<dbReference type="OrthoDB" id="266227at2759"/>
<dbReference type="InterPro" id="IPR050868">
    <property type="entry name" value="ELMO_domain-containing"/>
</dbReference>
<dbReference type="PANTHER" id="PTHR12771">
    <property type="entry name" value="ENGULFMENT AND CELL MOTILITY"/>
    <property type="match status" value="1"/>
</dbReference>
<dbReference type="Proteomes" id="UP000316726">
    <property type="component" value="Chromosome 2"/>
</dbReference>
<feature type="region of interest" description="Disordered" evidence="1">
    <location>
        <begin position="56"/>
        <end position="152"/>
    </location>
</feature>
<evidence type="ECO:0000256" key="1">
    <source>
        <dbReference type="SAM" id="MobiDB-lite"/>
    </source>
</evidence>
<reference evidence="3 4" key="1">
    <citation type="submission" date="2018-07" db="EMBL/GenBank/DDBJ databases">
        <title>The complete nuclear genome of the prasinophyte Chloropicon primus (CCMP1205).</title>
        <authorList>
            <person name="Pombert J.-F."/>
            <person name="Otis C."/>
            <person name="Turmel M."/>
            <person name="Lemieux C."/>
        </authorList>
    </citation>
    <scope>NUCLEOTIDE SEQUENCE [LARGE SCALE GENOMIC DNA]</scope>
    <source>
        <strain evidence="3 4">CCMP1205</strain>
    </source>
</reference>
<evidence type="ECO:0000313" key="4">
    <source>
        <dbReference type="Proteomes" id="UP000316726"/>
    </source>
</evidence>
<evidence type="ECO:0000259" key="2">
    <source>
        <dbReference type="PROSITE" id="PS51335"/>
    </source>
</evidence>
<name>A0A5B8MFV6_9CHLO</name>
<sequence>MPKGNRRSRKVVKAVEAREPRRDSVDKVLGKKLREELAIPDLTRSSFDLALAVKTPEKAGKIPPLGKDSSEEEIEYFGEDNGKGEASEKKVSEREPRRDSVDGMLAGKSKVRKAAKAKEAKSGREPRRESVDKVLRKYEEAKPGAGADDEFDYAFEGKPRDATTHKREYVAPEAPKDIFMKRGDSAGIILEEEVEEAAEEPTRQAREKSIEMTAEQWSAIIDIQYEEEDKESVHHAYTFEETLIYEEAIEALMPALDPSYEIEEYEPSCCLTYNSFVKNLFSQPEFVKKERVCIIHLSEKKFENENSQHDGMLASIYCTIFGEDASNVKRYGKHWEQIGFQGKNPATDLRGTGMWGLCQILFFVEHCFHVMQTIFDYSQDPNYGFPFCAIALNISGMGLDLLSAKHFDAPAIDVGSLHTAFNMWYCGAMNVFFRTWRDSKATMDDSGTIMDLLRKQLLGKATIRNVMIEGSVLSESYIPKEDDEDDEDIEFSAI</sequence>
<dbReference type="PANTHER" id="PTHR12771:SF2">
    <property type="entry name" value="ELMO DOMAIN-CONTAINING PROTEIN 3"/>
    <property type="match status" value="1"/>
</dbReference>
<dbReference type="AlphaFoldDB" id="A0A5B8MFV6"/>
<proteinExistence type="predicted"/>
<feature type="compositionally biased region" description="Basic and acidic residues" evidence="1">
    <location>
        <begin position="13"/>
        <end position="23"/>
    </location>
</feature>
<feature type="compositionally biased region" description="Basic residues" evidence="1">
    <location>
        <begin position="1"/>
        <end position="12"/>
    </location>
</feature>
<protein>
    <submittedName>
        <fullName evidence="3">Engulfment/cell motility ELMO domain-containing protein</fullName>
    </submittedName>
</protein>
<keyword evidence="4" id="KW-1185">Reference proteome</keyword>
<dbReference type="EMBL" id="CP031035">
    <property type="protein sequence ID" value="QDZ19267.1"/>
    <property type="molecule type" value="Genomic_DNA"/>
</dbReference>
<feature type="domain" description="ELMO" evidence="2">
    <location>
        <begin position="308"/>
        <end position="461"/>
    </location>
</feature>
<organism evidence="3 4">
    <name type="scientific">Chloropicon primus</name>
    <dbReference type="NCBI Taxonomy" id="1764295"/>
    <lineage>
        <taxon>Eukaryota</taxon>
        <taxon>Viridiplantae</taxon>
        <taxon>Chlorophyta</taxon>
        <taxon>Chloropicophyceae</taxon>
        <taxon>Chloropicales</taxon>
        <taxon>Chloropicaceae</taxon>
        <taxon>Chloropicon</taxon>
    </lineage>
</organism>
<dbReference type="Pfam" id="PF04727">
    <property type="entry name" value="ELMO_CED12"/>
    <property type="match status" value="1"/>
</dbReference>
<dbReference type="PROSITE" id="PS51335">
    <property type="entry name" value="ELMO"/>
    <property type="match status" value="1"/>
</dbReference>
<evidence type="ECO:0000313" key="3">
    <source>
        <dbReference type="EMBL" id="QDZ19267.1"/>
    </source>
</evidence>
<gene>
    <name evidence="3" type="ORF">A3770_02p17850</name>
</gene>
<feature type="region of interest" description="Disordered" evidence="1">
    <location>
        <begin position="1"/>
        <end position="23"/>
    </location>
</feature>
<feature type="compositionally biased region" description="Basic and acidic residues" evidence="1">
    <location>
        <begin position="116"/>
        <end position="142"/>
    </location>
</feature>